<feature type="region of interest" description="Disordered" evidence="1">
    <location>
        <begin position="1"/>
        <end position="37"/>
    </location>
</feature>
<dbReference type="AlphaFoldDB" id="A0A1Z1W4E6"/>
<evidence type="ECO:0000313" key="2">
    <source>
        <dbReference type="EMBL" id="ARX81298.1"/>
    </source>
</evidence>
<feature type="compositionally biased region" description="Basic residues" evidence="1">
    <location>
        <begin position="26"/>
        <end position="37"/>
    </location>
</feature>
<keyword evidence="3" id="KW-1185">Reference proteome</keyword>
<protein>
    <submittedName>
        <fullName evidence="2">Uncharacterized protein</fullName>
    </submittedName>
</protein>
<feature type="compositionally biased region" description="Low complexity" evidence="1">
    <location>
        <begin position="1"/>
        <end position="25"/>
    </location>
</feature>
<dbReference type="Proteomes" id="UP000195880">
    <property type="component" value="Chromosome"/>
</dbReference>
<organism evidence="2 3">
    <name type="scientific">Streptomyces alboflavus</name>
    <dbReference type="NCBI Taxonomy" id="67267"/>
    <lineage>
        <taxon>Bacteria</taxon>
        <taxon>Bacillati</taxon>
        <taxon>Actinomycetota</taxon>
        <taxon>Actinomycetes</taxon>
        <taxon>Kitasatosporales</taxon>
        <taxon>Streptomycetaceae</taxon>
        <taxon>Streptomyces</taxon>
    </lineage>
</organism>
<name>A0A1Z1W4E6_9ACTN</name>
<evidence type="ECO:0000256" key="1">
    <source>
        <dbReference type="SAM" id="MobiDB-lite"/>
    </source>
</evidence>
<proteinExistence type="predicted"/>
<gene>
    <name evidence="2" type="ORF">SMD44_00696</name>
</gene>
<sequence length="168" mass="18639">MSRMSAPMRSAPRRSASVRSAATSRAPRRLAPRRFAPRKRLPMRLAPRWSFLRPGTADLASSLARSSSGFTSPRSASTFTPSRVSGVSRVSASIREYARRRSRCTGRAAARSRACAVYFRSSWRCRTTGKTSYIVRAVSGASRQPTPLNVTCETFWPAPKQSKTVQPW</sequence>
<accession>A0A1Z1W4E6</accession>
<dbReference type="EMBL" id="CP021748">
    <property type="protein sequence ID" value="ARX81298.1"/>
    <property type="molecule type" value="Genomic_DNA"/>
</dbReference>
<evidence type="ECO:0000313" key="3">
    <source>
        <dbReference type="Proteomes" id="UP000195880"/>
    </source>
</evidence>
<reference evidence="2 3" key="1">
    <citation type="submission" date="2017-05" db="EMBL/GenBank/DDBJ databases">
        <title>Streptomyces alboflavus Genome sequencing and assembly.</title>
        <authorList>
            <person name="Wang Y."/>
            <person name="Du B."/>
            <person name="Ding Y."/>
            <person name="Liu H."/>
            <person name="Hou Q."/>
            <person name="Liu K."/>
            <person name="Wang C."/>
            <person name="Yao L."/>
        </authorList>
    </citation>
    <scope>NUCLEOTIDE SEQUENCE [LARGE SCALE GENOMIC DNA]</scope>
    <source>
        <strain evidence="2 3">MDJK44</strain>
    </source>
</reference>
<dbReference type="KEGG" id="salf:SMD44_00696"/>